<accession>A0A9N9GQV3</accession>
<feature type="region of interest" description="Disordered" evidence="1">
    <location>
        <begin position="38"/>
        <end position="57"/>
    </location>
</feature>
<dbReference type="AlphaFoldDB" id="A0A9N9GQV3"/>
<dbReference type="EMBL" id="CAJVPY010004433">
    <property type="protein sequence ID" value="CAG8619163.1"/>
    <property type="molecule type" value="Genomic_DNA"/>
</dbReference>
<organism evidence="2 3">
    <name type="scientific">Dentiscutata erythropus</name>
    <dbReference type="NCBI Taxonomy" id="1348616"/>
    <lineage>
        <taxon>Eukaryota</taxon>
        <taxon>Fungi</taxon>
        <taxon>Fungi incertae sedis</taxon>
        <taxon>Mucoromycota</taxon>
        <taxon>Glomeromycotina</taxon>
        <taxon>Glomeromycetes</taxon>
        <taxon>Diversisporales</taxon>
        <taxon>Gigasporaceae</taxon>
        <taxon>Dentiscutata</taxon>
    </lineage>
</organism>
<evidence type="ECO:0000313" key="2">
    <source>
        <dbReference type="EMBL" id="CAG8619163.1"/>
    </source>
</evidence>
<evidence type="ECO:0000256" key="1">
    <source>
        <dbReference type="SAM" id="MobiDB-lite"/>
    </source>
</evidence>
<comment type="caution">
    <text evidence="2">The sequence shown here is derived from an EMBL/GenBank/DDBJ whole genome shotgun (WGS) entry which is preliminary data.</text>
</comment>
<reference evidence="2" key="1">
    <citation type="submission" date="2021-06" db="EMBL/GenBank/DDBJ databases">
        <authorList>
            <person name="Kallberg Y."/>
            <person name="Tangrot J."/>
            <person name="Rosling A."/>
        </authorList>
    </citation>
    <scope>NUCLEOTIDE SEQUENCE</scope>
    <source>
        <strain evidence="2">MA453B</strain>
    </source>
</reference>
<evidence type="ECO:0000313" key="3">
    <source>
        <dbReference type="Proteomes" id="UP000789405"/>
    </source>
</evidence>
<protein>
    <submittedName>
        <fullName evidence="2">19165_t:CDS:1</fullName>
    </submittedName>
</protein>
<keyword evidence="3" id="KW-1185">Reference proteome</keyword>
<gene>
    <name evidence="2" type="ORF">DERYTH_LOCUS8547</name>
</gene>
<sequence>MAGFFWKVFFGKYFSEQVLLAINDKDLSKIEVREIDKSQEQKKLGEKQGSNPTITESAKEALIPTVHASDDEKEACTALKIGAGGALAAASLYPPTAPVAQALSASEFVVGAAVEKIGEANDNKELEEGGKIAKEVGEIGSLPSIAQGGVEKLIGT</sequence>
<dbReference type="Proteomes" id="UP000789405">
    <property type="component" value="Unassembled WGS sequence"/>
</dbReference>
<name>A0A9N9GQV3_9GLOM</name>
<proteinExistence type="predicted"/>
<dbReference type="OrthoDB" id="10425956at2759"/>